<evidence type="ECO:0000313" key="3">
    <source>
        <dbReference type="Proteomes" id="UP000735302"/>
    </source>
</evidence>
<feature type="region of interest" description="Disordered" evidence="1">
    <location>
        <begin position="53"/>
        <end position="76"/>
    </location>
</feature>
<accession>A0AAV4DQZ2</accession>
<evidence type="ECO:0000256" key="1">
    <source>
        <dbReference type="SAM" id="MobiDB-lite"/>
    </source>
</evidence>
<dbReference type="Proteomes" id="UP000735302">
    <property type="component" value="Unassembled WGS sequence"/>
</dbReference>
<gene>
    <name evidence="2" type="ORF">PoB_007313400</name>
</gene>
<dbReference type="EMBL" id="BLXT01008200">
    <property type="protein sequence ID" value="GFO46629.1"/>
    <property type="molecule type" value="Genomic_DNA"/>
</dbReference>
<name>A0AAV4DQZ2_9GAST</name>
<comment type="caution">
    <text evidence="2">The sequence shown here is derived from an EMBL/GenBank/DDBJ whole genome shotgun (WGS) entry which is preliminary data.</text>
</comment>
<organism evidence="2 3">
    <name type="scientific">Plakobranchus ocellatus</name>
    <dbReference type="NCBI Taxonomy" id="259542"/>
    <lineage>
        <taxon>Eukaryota</taxon>
        <taxon>Metazoa</taxon>
        <taxon>Spiralia</taxon>
        <taxon>Lophotrochozoa</taxon>
        <taxon>Mollusca</taxon>
        <taxon>Gastropoda</taxon>
        <taxon>Heterobranchia</taxon>
        <taxon>Euthyneura</taxon>
        <taxon>Panpulmonata</taxon>
        <taxon>Sacoglossa</taxon>
        <taxon>Placobranchoidea</taxon>
        <taxon>Plakobranchidae</taxon>
        <taxon>Plakobranchus</taxon>
    </lineage>
</organism>
<proteinExistence type="predicted"/>
<dbReference type="AlphaFoldDB" id="A0AAV4DQZ2"/>
<keyword evidence="3" id="KW-1185">Reference proteome</keyword>
<protein>
    <submittedName>
        <fullName evidence="2">Uncharacterized protein</fullName>
    </submittedName>
</protein>
<sequence>MILGFQILRLAKALVAWLEPATEGSLQISGWIRDPVYHQRPAHLNEHGTDLESFRNERRRRRGEAGGMEVGRGGEKQHIATECEHQPAIELYPFRPVYWPGESRRQQARAEFNTRVYSSLSSRYRSNLAGSRYGWLSVPARQAATHCSVTVKGWLSCSWLVARLAVGWSNGPEGEELRCSAPSVLTAAGLSMPVLAWHSDTVPGRSCERAPLVTLMNSGEIGKTPCLISPIIVSIRPETNGSIGSRPGARDLNRSSATVCLPWASVDTTKHACTNVGVVTYTRAGDIRFYGTPSSDDGLERATERSLGSLGKSASHCASGFPRQNVSITIERMKLGKMLQRP</sequence>
<evidence type="ECO:0000313" key="2">
    <source>
        <dbReference type="EMBL" id="GFO46629.1"/>
    </source>
</evidence>
<reference evidence="2 3" key="1">
    <citation type="journal article" date="2021" name="Elife">
        <title>Chloroplast acquisition without the gene transfer in kleptoplastic sea slugs, Plakobranchus ocellatus.</title>
        <authorList>
            <person name="Maeda T."/>
            <person name="Takahashi S."/>
            <person name="Yoshida T."/>
            <person name="Shimamura S."/>
            <person name="Takaki Y."/>
            <person name="Nagai Y."/>
            <person name="Toyoda A."/>
            <person name="Suzuki Y."/>
            <person name="Arimoto A."/>
            <person name="Ishii H."/>
            <person name="Satoh N."/>
            <person name="Nishiyama T."/>
            <person name="Hasebe M."/>
            <person name="Maruyama T."/>
            <person name="Minagawa J."/>
            <person name="Obokata J."/>
            <person name="Shigenobu S."/>
        </authorList>
    </citation>
    <scope>NUCLEOTIDE SEQUENCE [LARGE SCALE GENOMIC DNA]</scope>
</reference>